<comment type="caution">
    <text evidence="1">The sequence shown here is derived from an EMBL/GenBank/DDBJ whole genome shotgun (WGS) entry which is preliminary data.</text>
</comment>
<accession>A0ABW1WT96</accession>
<evidence type="ECO:0000313" key="2">
    <source>
        <dbReference type="Proteomes" id="UP001596237"/>
    </source>
</evidence>
<evidence type="ECO:0000313" key="1">
    <source>
        <dbReference type="EMBL" id="MFC6391733.1"/>
    </source>
</evidence>
<dbReference type="PROSITE" id="PS51257">
    <property type="entry name" value="PROKAR_LIPOPROTEIN"/>
    <property type="match status" value="1"/>
</dbReference>
<sequence length="48" mass="5370">MERLIRGRILMFDHGRLVEDKPHGALMGCLGSACRALFERQSVLVESA</sequence>
<organism evidence="1 2">
    <name type="scientific">Methylorubrum zatmanii</name>
    <dbReference type="NCBI Taxonomy" id="29429"/>
    <lineage>
        <taxon>Bacteria</taxon>
        <taxon>Pseudomonadati</taxon>
        <taxon>Pseudomonadota</taxon>
        <taxon>Alphaproteobacteria</taxon>
        <taxon>Hyphomicrobiales</taxon>
        <taxon>Methylobacteriaceae</taxon>
        <taxon>Methylorubrum</taxon>
    </lineage>
</organism>
<name>A0ABW1WT96_9HYPH</name>
<proteinExistence type="predicted"/>
<dbReference type="RefSeq" id="WP_192281245.1">
    <property type="nucleotide sequence ID" value="NZ_JBHSTT010000081.1"/>
</dbReference>
<dbReference type="Proteomes" id="UP001596237">
    <property type="component" value="Unassembled WGS sequence"/>
</dbReference>
<reference evidence="2" key="1">
    <citation type="journal article" date="2019" name="Int. J. Syst. Evol. Microbiol.">
        <title>The Global Catalogue of Microorganisms (GCM) 10K type strain sequencing project: providing services to taxonomists for standard genome sequencing and annotation.</title>
        <authorList>
            <consortium name="The Broad Institute Genomics Platform"/>
            <consortium name="The Broad Institute Genome Sequencing Center for Infectious Disease"/>
            <person name="Wu L."/>
            <person name="Ma J."/>
        </authorList>
    </citation>
    <scope>NUCLEOTIDE SEQUENCE [LARGE SCALE GENOMIC DNA]</scope>
    <source>
        <strain evidence="2">CCUG 36916</strain>
    </source>
</reference>
<protein>
    <submittedName>
        <fullName evidence="1">Uncharacterized protein</fullName>
    </submittedName>
</protein>
<gene>
    <name evidence="1" type="ORF">ACFQDP_20715</name>
</gene>
<keyword evidence="2" id="KW-1185">Reference proteome</keyword>
<dbReference type="EMBL" id="JBHSTT010000081">
    <property type="protein sequence ID" value="MFC6391733.1"/>
    <property type="molecule type" value="Genomic_DNA"/>
</dbReference>